<dbReference type="AlphaFoldDB" id="A0A4R8DXT7"/>
<dbReference type="InterPro" id="IPR034660">
    <property type="entry name" value="DinB/YfiT-like"/>
</dbReference>
<comment type="caution">
    <text evidence="5">The sequence shown here is derived from an EMBL/GenBank/DDBJ whole genome shotgun (WGS) entry which is preliminary data.</text>
</comment>
<dbReference type="OrthoDB" id="119432at2"/>
<evidence type="ECO:0000256" key="1">
    <source>
        <dbReference type="ARBA" id="ARBA00008635"/>
    </source>
</evidence>
<dbReference type="Pfam" id="PF05163">
    <property type="entry name" value="DinB"/>
    <property type="match status" value="1"/>
</dbReference>
<feature type="binding site" evidence="3">
    <location>
        <position position="71"/>
    </location>
    <ligand>
        <name>a divalent metal cation</name>
        <dbReference type="ChEBI" id="CHEBI:60240"/>
    </ligand>
</feature>
<gene>
    <name evidence="5" type="ORF">EDB95_3079</name>
</gene>
<sequence length="178" mass="19877">MRYLIALLCLSSVSLTASAQSLSGDDVKTQFIADWNRAKSYTDKYLSAMPADKYSFKAVDSTRSYAQQMLHLASANYFLVSTALGEKPQAAVFGAEERSSAQSADSVQYYVNASYDFVINELQALDPSTLGAKVKLRTFEATRFALLEKAFEHQTHHRGQTTIYIRLLGIRPPNEQLF</sequence>
<evidence type="ECO:0000313" key="5">
    <source>
        <dbReference type="EMBL" id="TDX02031.1"/>
    </source>
</evidence>
<comment type="similarity">
    <text evidence="1">Belongs to the DinB family.</text>
</comment>
<dbReference type="SUPFAM" id="SSF109854">
    <property type="entry name" value="DinB/YfiT-like putative metalloenzymes"/>
    <property type="match status" value="1"/>
</dbReference>
<keyword evidence="2 3" id="KW-0479">Metal-binding</keyword>
<accession>A0A4R8DXT7</accession>
<dbReference type="EMBL" id="SODV01000001">
    <property type="protein sequence ID" value="TDX02031.1"/>
    <property type="molecule type" value="Genomic_DNA"/>
</dbReference>
<keyword evidence="6" id="KW-1185">Reference proteome</keyword>
<dbReference type="Gene3D" id="1.20.120.450">
    <property type="entry name" value="dinb family like domain"/>
    <property type="match status" value="1"/>
</dbReference>
<feature type="binding site" evidence="3">
    <location>
        <position position="157"/>
    </location>
    <ligand>
        <name>a divalent metal cation</name>
        <dbReference type="ChEBI" id="CHEBI:60240"/>
    </ligand>
</feature>
<proteinExistence type="inferred from homology"/>
<dbReference type="Proteomes" id="UP000294498">
    <property type="component" value="Unassembled WGS sequence"/>
</dbReference>
<organism evidence="5 6">
    <name type="scientific">Dinghuibacter silviterrae</name>
    <dbReference type="NCBI Taxonomy" id="1539049"/>
    <lineage>
        <taxon>Bacteria</taxon>
        <taxon>Pseudomonadati</taxon>
        <taxon>Bacteroidota</taxon>
        <taxon>Chitinophagia</taxon>
        <taxon>Chitinophagales</taxon>
        <taxon>Chitinophagaceae</taxon>
        <taxon>Dinghuibacter</taxon>
    </lineage>
</organism>
<evidence type="ECO:0000256" key="2">
    <source>
        <dbReference type="ARBA" id="ARBA00022723"/>
    </source>
</evidence>
<feature type="signal peptide" evidence="4">
    <location>
        <begin position="1"/>
        <end position="19"/>
    </location>
</feature>
<dbReference type="GO" id="GO:0046872">
    <property type="term" value="F:metal ion binding"/>
    <property type="evidence" value="ECO:0007669"/>
    <property type="project" value="UniProtKB-KW"/>
</dbReference>
<name>A0A4R8DXT7_9BACT</name>
<evidence type="ECO:0000313" key="6">
    <source>
        <dbReference type="Proteomes" id="UP000294498"/>
    </source>
</evidence>
<dbReference type="RefSeq" id="WP_133994659.1">
    <property type="nucleotide sequence ID" value="NZ_SODV01000001.1"/>
</dbReference>
<feature type="binding site" evidence="3">
    <location>
        <position position="153"/>
    </location>
    <ligand>
        <name>a divalent metal cation</name>
        <dbReference type="ChEBI" id="CHEBI:60240"/>
    </ligand>
</feature>
<reference evidence="5 6" key="1">
    <citation type="submission" date="2019-03" db="EMBL/GenBank/DDBJ databases">
        <title>Genomic Encyclopedia of Type Strains, Phase IV (KMG-IV): sequencing the most valuable type-strain genomes for metagenomic binning, comparative biology and taxonomic classification.</title>
        <authorList>
            <person name="Goeker M."/>
        </authorList>
    </citation>
    <scope>NUCLEOTIDE SEQUENCE [LARGE SCALE GENOMIC DNA]</scope>
    <source>
        <strain evidence="5 6">DSM 100059</strain>
    </source>
</reference>
<feature type="chain" id="PRO_5021034599" evidence="4">
    <location>
        <begin position="20"/>
        <end position="178"/>
    </location>
</feature>
<evidence type="ECO:0000256" key="3">
    <source>
        <dbReference type="PIRSR" id="PIRSR607837-1"/>
    </source>
</evidence>
<evidence type="ECO:0000256" key="4">
    <source>
        <dbReference type="SAM" id="SignalP"/>
    </source>
</evidence>
<dbReference type="InterPro" id="IPR007837">
    <property type="entry name" value="DinB"/>
</dbReference>
<keyword evidence="4" id="KW-0732">Signal</keyword>
<protein>
    <submittedName>
        <fullName evidence="5">Putative damage-inducible protein DinB</fullName>
    </submittedName>
</protein>